<keyword evidence="1" id="KW-1133">Transmembrane helix</keyword>
<sequence length="134" mass="15927">MDGDDLERQILWPSFQYHHFSIFGRIKNLKRGRLQIALFLINFIRIPYFFVRYCSLRNRKTSLTQAITPSRPCQNILNLHRMRQKCVSSLDQPLGQINSIKNKLKCFNMGEMVFISCVKDSNIKFHTDLDFFLH</sequence>
<dbReference type="AlphaFoldDB" id="A0A3M7S771"/>
<evidence type="ECO:0000256" key="1">
    <source>
        <dbReference type="SAM" id="Phobius"/>
    </source>
</evidence>
<name>A0A3M7S771_BRAPC</name>
<feature type="transmembrane region" description="Helical" evidence="1">
    <location>
        <begin position="34"/>
        <end position="51"/>
    </location>
</feature>
<proteinExistence type="predicted"/>
<gene>
    <name evidence="2" type="ORF">BpHYR1_041494</name>
</gene>
<keyword evidence="1" id="KW-0812">Transmembrane</keyword>
<accession>A0A3M7S771</accession>
<keyword evidence="3" id="KW-1185">Reference proteome</keyword>
<evidence type="ECO:0000313" key="3">
    <source>
        <dbReference type="Proteomes" id="UP000276133"/>
    </source>
</evidence>
<dbReference type="EMBL" id="REGN01001931">
    <property type="protein sequence ID" value="RNA31529.1"/>
    <property type="molecule type" value="Genomic_DNA"/>
</dbReference>
<reference evidence="2 3" key="1">
    <citation type="journal article" date="2018" name="Sci. Rep.">
        <title>Genomic signatures of local adaptation to the degree of environmental predictability in rotifers.</title>
        <authorList>
            <person name="Franch-Gras L."/>
            <person name="Hahn C."/>
            <person name="Garcia-Roger E.M."/>
            <person name="Carmona M.J."/>
            <person name="Serra M."/>
            <person name="Gomez A."/>
        </authorList>
    </citation>
    <scope>NUCLEOTIDE SEQUENCE [LARGE SCALE GENOMIC DNA]</scope>
    <source>
        <strain evidence="2">HYR1</strain>
    </source>
</reference>
<organism evidence="2 3">
    <name type="scientific">Brachionus plicatilis</name>
    <name type="common">Marine rotifer</name>
    <name type="synonym">Brachionus muelleri</name>
    <dbReference type="NCBI Taxonomy" id="10195"/>
    <lineage>
        <taxon>Eukaryota</taxon>
        <taxon>Metazoa</taxon>
        <taxon>Spiralia</taxon>
        <taxon>Gnathifera</taxon>
        <taxon>Rotifera</taxon>
        <taxon>Eurotatoria</taxon>
        <taxon>Monogononta</taxon>
        <taxon>Pseudotrocha</taxon>
        <taxon>Ploima</taxon>
        <taxon>Brachionidae</taxon>
        <taxon>Brachionus</taxon>
    </lineage>
</organism>
<comment type="caution">
    <text evidence="2">The sequence shown here is derived from an EMBL/GenBank/DDBJ whole genome shotgun (WGS) entry which is preliminary data.</text>
</comment>
<dbReference type="Proteomes" id="UP000276133">
    <property type="component" value="Unassembled WGS sequence"/>
</dbReference>
<keyword evidence="1" id="KW-0472">Membrane</keyword>
<evidence type="ECO:0000313" key="2">
    <source>
        <dbReference type="EMBL" id="RNA31529.1"/>
    </source>
</evidence>
<protein>
    <submittedName>
        <fullName evidence="2">Uncharacterized protein</fullName>
    </submittedName>
</protein>